<keyword evidence="2 4" id="KW-0677">Repeat</keyword>
<evidence type="ECO:0000313" key="7">
    <source>
        <dbReference type="Proteomes" id="UP000185491"/>
    </source>
</evidence>
<evidence type="ECO:0000256" key="4">
    <source>
        <dbReference type="HAMAP-Rule" id="MF_01698"/>
    </source>
</evidence>
<dbReference type="SUPFAM" id="SSF55729">
    <property type="entry name" value="Acyl-CoA N-acyltransferases (Nat)"/>
    <property type="match status" value="1"/>
</dbReference>
<protein>
    <recommendedName>
        <fullName evidence="4">Mycothiol acetyltransferase</fullName>
        <shortName evidence="4">MSH acetyltransferase</shortName>
        <ecNumber evidence="4">2.3.1.189</ecNumber>
    </recommendedName>
    <alternativeName>
        <fullName evidence="4">Mycothiol synthase</fullName>
    </alternativeName>
</protein>
<name>A0A1L7D1X0_9CORY</name>
<feature type="binding site" evidence="4">
    <location>
        <position position="22"/>
    </location>
    <ligand>
        <name>1D-myo-inositol 2-(L-cysteinylamino)-2-deoxy-alpha-D-glucopyranoside</name>
        <dbReference type="ChEBI" id="CHEBI:58887"/>
    </ligand>
</feature>
<dbReference type="RefSeq" id="WP_084559649.1">
    <property type="nucleotide sequence ID" value="NZ_CP009249.1"/>
</dbReference>
<comment type="catalytic activity">
    <reaction evidence="4">
        <text>1D-myo-inositol 2-(L-cysteinylamino)-2-deoxy-alpha-D-glucopyranoside + acetyl-CoA = mycothiol + CoA + H(+)</text>
        <dbReference type="Rhea" id="RHEA:26172"/>
        <dbReference type="ChEBI" id="CHEBI:15378"/>
        <dbReference type="ChEBI" id="CHEBI:16768"/>
        <dbReference type="ChEBI" id="CHEBI:57287"/>
        <dbReference type="ChEBI" id="CHEBI:57288"/>
        <dbReference type="ChEBI" id="CHEBI:58887"/>
        <dbReference type="EC" id="2.3.1.189"/>
    </reaction>
</comment>
<dbReference type="PANTHER" id="PTHR43617">
    <property type="entry name" value="L-AMINO ACID N-ACETYLTRANSFERASE"/>
    <property type="match status" value="1"/>
</dbReference>
<evidence type="ECO:0000259" key="5">
    <source>
        <dbReference type="PROSITE" id="PS51186"/>
    </source>
</evidence>
<comment type="caution">
    <text evidence="4">Lacks conserved residue(s) required for the propagation of feature annotation.</text>
</comment>
<dbReference type="Proteomes" id="UP000185491">
    <property type="component" value="Chromosome"/>
</dbReference>
<dbReference type="PANTHER" id="PTHR43617:SF31">
    <property type="entry name" value="MYCOTHIOL ACETYLTRANSFERASE"/>
    <property type="match status" value="1"/>
</dbReference>
<dbReference type="InterPro" id="IPR000182">
    <property type="entry name" value="GNAT_dom"/>
</dbReference>
<dbReference type="KEGG" id="cpho:CPHO_02500"/>
<dbReference type="PIRSF" id="PIRSF021524">
    <property type="entry name" value="MSH_acetyltransferase"/>
    <property type="match status" value="1"/>
</dbReference>
<feature type="binding site" evidence="4">
    <location>
        <position position="249"/>
    </location>
    <ligand>
        <name>1D-myo-inositol 2-(L-cysteinylamino)-2-deoxy-alpha-D-glucopyranoside</name>
        <dbReference type="ChEBI" id="CHEBI:58887"/>
    </ligand>
</feature>
<feature type="binding site" evidence="4">
    <location>
        <begin position="67"/>
        <end position="72"/>
    </location>
    <ligand>
        <name>acetyl-CoA</name>
        <dbReference type="ChEBI" id="CHEBI:57288"/>
        <label>1</label>
    </ligand>
</feature>
<dbReference type="InterPro" id="IPR050276">
    <property type="entry name" value="MshD_Acetyltransferase"/>
</dbReference>
<dbReference type="Pfam" id="PF13508">
    <property type="entry name" value="Acetyltransf_7"/>
    <property type="match status" value="1"/>
</dbReference>
<feature type="binding site" evidence="4">
    <location>
        <begin position="215"/>
        <end position="217"/>
    </location>
    <ligand>
        <name>acetyl-CoA</name>
        <dbReference type="ChEBI" id="CHEBI:57288"/>
        <label>2</label>
    </ligand>
</feature>
<feature type="binding site" evidence="4">
    <location>
        <position position="164"/>
    </location>
    <ligand>
        <name>1D-myo-inositol 2-(L-cysteinylamino)-2-deoxy-alpha-D-glucopyranoside</name>
        <dbReference type="ChEBI" id="CHEBI:58887"/>
    </ligand>
</feature>
<evidence type="ECO:0000256" key="3">
    <source>
        <dbReference type="ARBA" id="ARBA00023315"/>
    </source>
</evidence>
<dbReference type="PROSITE" id="PS51186">
    <property type="entry name" value="GNAT"/>
    <property type="match status" value="1"/>
</dbReference>
<dbReference type="CDD" id="cd04301">
    <property type="entry name" value="NAT_SF"/>
    <property type="match status" value="2"/>
</dbReference>
<evidence type="ECO:0000256" key="2">
    <source>
        <dbReference type="ARBA" id="ARBA00022737"/>
    </source>
</evidence>
<accession>A0A1L7D1X0</accession>
<dbReference type="Pfam" id="PF00583">
    <property type="entry name" value="Acetyltransf_1"/>
    <property type="match status" value="1"/>
</dbReference>
<feature type="binding site" evidence="4">
    <location>
        <position position="211"/>
    </location>
    <ligand>
        <name>1D-myo-inositol 2-(L-cysteinylamino)-2-deoxy-alpha-D-glucopyranoside</name>
        <dbReference type="ChEBI" id="CHEBI:58887"/>
    </ligand>
</feature>
<dbReference type="Gene3D" id="3.40.630.30">
    <property type="match status" value="1"/>
</dbReference>
<comment type="subunit">
    <text evidence="4">Monomer.</text>
</comment>
<dbReference type="EC" id="2.3.1.189" evidence="4"/>
<evidence type="ECO:0000313" key="6">
    <source>
        <dbReference type="EMBL" id="APT91961.1"/>
    </source>
</evidence>
<dbReference type="GO" id="GO:0010125">
    <property type="term" value="P:mycothiol biosynthetic process"/>
    <property type="evidence" value="ECO:0007669"/>
    <property type="project" value="UniProtKB-UniRule"/>
</dbReference>
<dbReference type="InterPro" id="IPR016181">
    <property type="entry name" value="Acyl_CoA_acyltransferase"/>
</dbReference>
<dbReference type="InterPro" id="IPR017813">
    <property type="entry name" value="Mycothiol_AcTrfase"/>
</dbReference>
<dbReference type="OrthoDB" id="3208058at2"/>
<keyword evidence="3 4" id="KW-0012">Acyltransferase</keyword>
<feature type="domain" description="N-acetyltransferase" evidence="5">
    <location>
        <begin position="145"/>
        <end position="277"/>
    </location>
</feature>
<dbReference type="GO" id="GO:0035447">
    <property type="term" value="F:mycothiol synthase activity"/>
    <property type="evidence" value="ECO:0007669"/>
    <property type="project" value="UniProtKB-UniRule"/>
</dbReference>
<evidence type="ECO:0000256" key="1">
    <source>
        <dbReference type="ARBA" id="ARBA00022679"/>
    </source>
</evidence>
<dbReference type="EMBL" id="CP009249">
    <property type="protein sequence ID" value="APT91961.1"/>
    <property type="molecule type" value="Genomic_DNA"/>
</dbReference>
<dbReference type="GO" id="GO:0008999">
    <property type="term" value="F:protein-N-terminal-alanine acetyltransferase activity"/>
    <property type="evidence" value="ECO:0007669"/>
    <property type="project" value="TreeGrafter"/>
</dbReference>
<reference evidence="6 7" key="1">
    <citation type="submission" date="2014-08" db="EMBL/GenBank/DDBJ databases">
        <title>Complete genome sequence of Corynebacterium phocae M408/89/1(T)(=DSM 44612(T)), isolated from the common seal (Phoca vitulina).</title>
        <authorList>
            <person name="Ruckert C."/>
            <person name="Albersmeier A."/>
            <person name="Winkler A."/>
            <person name="Kalinowski J."/>
        </authorList>
    </citation>
    <scope>NUCLEOTIDE SEQUENCE [LARGE SCALE GENOMIC DNA]</scope>
    <source>
        <strain evidence="6 7">M408/89/1</strain>
    </source>
</reference>
<sequence length="277" mass="29941">MEQVKKLLAEAAAADGYEPLSEQFVLGLTDSRLGHQHVVRKQQGRVIGLWAHDGQTAEMVVHPDHRRQGIGSALLAKTPVAGAPVWAHGNIPAAQGFAHAHGLKEQRRLLVMKIAGADLQAVAVRPETELEVADYAVSAAKFGRDAVDHAWVAANNEAFSWHPEQGGWDTSRLHRAMEASWFDPEGVVMLWDGKKLAGFHWTKWHGGGLGEVYVVGLSNAYRGQGLGAPLLHAGLEHLHSKGATEVILYVEADNTPAVAAYEKLGFAVSEEHVLYGA</sequence>
<keyword evidence="7" id="KW-1185">Reference proteome</keyword>
<comment type="similarity">
    <text evidence="4">Belongs to the acetyltransferase family. MshD subfamily.</text>
</comment>
<dbReference type="AlphaFoldDB" id="A0A1L7D1X0"/>
<keyword evidence="1 4" id="KW-0808">Transferase</keyword>
<dbReference type="STRING" id="161895.CPHO_02500"/>
<comment type="function">
    <text evidence="4">Catalyzes the transfer of acetyl from acetyl-CoA to desacetylmycothiol (Cys-GlcN-Ins) to form mycothiol.</text>
</comment>
<dbReference type="NCBIfam" id="TIGR03448">
    <property type="entry name" value="mycothiol_MshD"/>
    <property type="match status" value="1"/>
</dbReference>
<proteinExistence type="inferred from homology"/>
<feature type="binding site" evidence="4">
    <location>
        <position position="203"/>
    </location>
    <ligand>
        <name>1D-myo-inositol 2-(L-cysteinylamino)-2-deoxy-alpha-D-glucopyranoside</name>
        <dbReference type="ChEBI" id="CHEBI:58887"/>
    </ligand>
</feature>
<gene>
    <name evidence="4" type="primary">mshD</name>
    <name evidence="6" type="ORF">CPHO_02500</name>
</gene>
<dbReference type="HAMAP" id="MF_01698">
    <property type="entry name" value="MshD"/>
    <property type="match status" value="1"/>
</dbReference>
<organism evidence="6 7">
    <name type="scientific">Corynebacterium phocae</name>
    <dbReference type="NCBI Taxonomy" id="161895"/>
    <lineage>
        <taxon>Bacteria</taxon>
        <taxon>Bacillati</taxon>
        <taxon>Actinomycetota</taxon>
        <taxon>Actinomycetes</taxon>
        <taxon>Mycobacteriales</taxon>
        <taxon>Corynebacteriaceae</taxon>
        <taxon>Corynebacterium</taxon>
    </lineage>
</organism>